<dbReference type="RefSeq" id="WP_184040455.1">
    <property type="nucleotide sequence ID" value="NZ_BAABAR010000006.1"/>
</dbReference>
<dbReference type="InterPro" id="IPR031856">
    <property type="entry name" value="YdaS_toxin-like"/>
</dbReference>
<dbReference type="SUPFAM" id="SSF47413">
    <property type="entry name" value="lambda repressor-like DNA-binding domains"/>
    <property type="match status" value="1"/>
</dbReference>
<evidence type="ECO:0000313" key="1">
    <source>
        <dbReference type="EMBL" id="MBB5727336.1"/>
    </source>
</evidence>
<accession>A0ABR6N965</accession>
<comment type="caution">
    <text evidence="1">The sequence shown here is derived from an EMBL/GenBank/DDBJ whole genome shotgun (WGS) entry which is preliminary data.</text>
</comment>
<evidence type="ECO:0000313" key="2">
    <source>
        <dbReference type="Proteomes" id="UP000560131"/>
    </source>
</evidence>
<gene>
    <name evidence="1" type="ORF">FHS97_003291</name>
</gene>
<keyword evidence="1" id="KW-0238">DNA-binding</keyword>
<dbReference type="EMBL" id="JACIJN010000013">
    <property type="protein sequence ID" value="MBB5727336.1"/>
    <property type="molecule type" value="Genomic_DNA"/>
</dbReference>
<dbReference type="InterPro" id="IPR010982">
    <property type="entry name" value="Lambda_DNA-bd_dom_sf"/>
</dbReference>
<proteinExistence type="predicted"/>
<dbReference type="Proteomes" id="UP000560131">
    <property type="component" value="Unassembled WGS sequence"/>
</dbReference>
<protein>
    <submittedName>
        <fullName evidence="1">DNA-binding transcriptional regulator YdaS (Cro superfamily)</fullName>
    </submittedName>
</protein>
<reference evidence="1 2" key="1">
    <citation type="submission" date="2020-08" db="EMBL/GenBank/DDBJ databases">
        <title>Genomic Encyclopedia of Type Strains, Phase IV (KMG-IV): sequencing the most valuable type-strain genomes for metagenomic binning, comparative biology and taxonomic classification.</title>
        <authorList>
            <person name="Goeker M."/>
        </authorList>
    </citation>
    <scope>NUCLEOTIDE SEQUENCE [LARGE SCALE GENOMIC DNA]</scope>
    <source>
        <strain evidence="1 2">DSM 101535</strain>
    </source>
</reference>
<dbReference type="GO" id="GO:0003677">
    <property type="term" value="F:DNA binding"/>
    <property type="evidence" value="ECO:0007669"/>
    <property type="project" value="UniProtKB-KW"/>
</dbReference>
<name>A0ABR6N965_9SPHN</name>
<organism evidence="1 2">
    <name type="scientific">Sphingomonas endophytica</name>
    <dbReference type="NCBI Taxonomy" id="869719"/>
    <lineage>
        <taxon>Bacteria</taxon>
        <taxon>Pseudomonadati</taxon>
        <taxon>Pseudomonadota</taxon>
        <taxon>Alphaproteobacteria</taxon>
        <taxon>Sphingomonadales</taxon>
        <taxon>Sphingomonadaceae</taxon>
        <taxon>Sphingomonas</taxon>
    </lineage>
</organism>
<dbReference type="Gene3D" id="1.10.260.40">
    <property type="entry name" value="lambda repressor-like DNA-binding domains"/>
    <property type="match status" value="1"/>
</dbReference>
<dbReference type="Pfam" id="PF15943">
    <property type="entry name" value="YdaS_toxin"/>
    <property type="match status" value="1"/>
</dbReference>
<keyword evidence="2" id="KW-1185">Reference proteome</keyword>
<sequence length="87" mass="9545">MELALTPASAFRKAATIVGSQARMAEVCGKKQPTISKRLKAGKPAEPEEVLAIEAETGISRHDLRPDLYPQEMVSRDNASVDQRPER</sequence>